<dbReference type="GO" id="GO:0005886">
    <property type="term" value="C:plasma membrane"/>
    <property type="evidence" value="ECO:0007669"/>
    <property type="project" value="UniProtKB-SubCell"/>
</dbReference>
<evidence type="ECO:0000256" key="1">
    <source>
        <dbReference type="ARBA" id="ARBA00004651"/>
    </source>
</evidence>
<dbReference type="PIRSF" id="PIRSF003097">
    <property type="entry name" value="FtsX"/>
    <property type="match status" value="1"/>
</dbReference>
<keyword evidence="15" id="KW-1185">Reference proteome</keyword>
<comment type="caution">
    <text evidence="14">The sequence shown here is derived from an EMBL/GenBank/DDBJ whole genome shotgun (WGS) entry which is preliminary data.</text>
</comment>
<name>A0A917J191_9BACT</name>
<dbReference type="InterPro" id="IPR004513">
    <property type="entry name" value="FtsX"/>
</dbReference>
<evidence type="ECO:0000256" key="6">
    <source>
        <dbReference type="ARBA" id="ARBA00022692"/>
    </source>
</evidence>
<dbReference type="Gene3D" id="3.30.70.3040">
    <property type="match status" value="1"/>
</dbReference>
<dbReference type="InterPro" id="IPR040690">
    <property type="entry name" value="FtsX_ECD"/>
</dbReference>
<dbReference type="PANTHER" id="PTHR47755:SF1">
    <property type="entry name" value="CELL DIVISION PROTEIN FTSX"/>
    <property type="match status" value="1"/>
</dbReference>
<dbReference type="InterPro" id="IPR003838">
    <property type="entry name" value="ABC3_permease_C"/>
</dbReference>
<feature type="domain" description="FtsX extracellular" evidence="13">
    <location>
        <begin position="52"/>
        <end position="135"/>
    </location>
</feature>
<feature type="transmembrane region" description="Helical" evidence="11">
    <location>
        <begin position="16"/>
        <end position="38"/>
    </location>
</feature>
<accession>A0A917J191</accession>
<dbReference type="PANTHER" id="PTHR47755">
    <property type="entry name" value="CELL DIVISION PROTEIN FTSX"/>
    <property type="match status" value="1"/>
</dbReference>
<dbReference type="Proteomes" id="UP000627292">
    <property type="component" value="Unassembled WGS sequence"/>
</dbReference>
<keyword evidence="6 11" id="KW-0812">Transmembrane</keyword>
<keyword evidence="4 10" id="KW-1003">Cell membrane</keyword>
<evidence type="ECO:0000256" key="2">
    <source>
        <dbReference type="ARBA" id="ARBA00007379"/>
    </source>
</evidence>
<gene>
    <name evidence="14" type="primary">ftsX</name>
    <name evidence="14" type="ORF">GCM10011379_42560</name>
</gene>
<dbReference type="RefSeq" id="WP_188956132.1">
    <property type="nucleotide sequence ID" value="NZ_BMIB01000004.1"/>
</dbReference>
<evidence type="ECO:0000256" key="4">
    <source>
        <dbReference type="ARBA" id="ARBA00022475"/>
    </source>
</evidence>
<evidence type="ECO:0000259" key="12">
    <source>
        <dbReference type="Pfam" id="PF02687"/>
    </source>
</evidence>
<evidence type="ECO:0000256" key="8">
    <source>
        <dbReference type="ARBA" id="ARBA00023136"/>
    </source>
</evidence>
<reference evidence="14" key="2">
    <citation type="submission" date="2020-09" db="EMBL/GenBank/DDBJ databases">
        <authorList>
            <person name="Sun Q."/>
            <person name="Zhou Y."/>
        </authorList>
    </citation>
    <scope>NUCLEOTIDE SEQUENCE</scope>
    <source>
        <strain evidence="14">CGMCC 1.15290</strain>
    </source>
</reference>
<keyword evidence="7 11" id="KW-1133">Transmembrane helix</keyword>
<protein>
    <recommendedName>
        <fullName evidence="3 10">Cell division protein FtsX</fullName>
    </recommendedName>
</protein>
<comment type="subcellular location">
    <subcellularLocation>
        <location evidence="1">Cell membrane</location>
        <topology evidence="1">Multi-pass membrane protein</topology>
    </subcellularLocation>
</comment>
<feature type="domain" description="ABC3 transporter permease C-terminal" evidence="12">
    <location>
        <begin position="169"/>
        <end position="276"/>
    </location>
</feature>
<evidence type="ECO:0000256" key="7">
    <source>
        <dbReference type="ARBA" id="ARBA00022989"/>
    </source>
</evidence>
<keyword evidence="5 10" id="KW-0132">Cell division</keyword>
<reference evidence="14" key="1">
    <citation type="journal article" date="2014" name="Int. J. Syst. Evol. Microbiol.">
        <title>Complete genome sequence of Corynebacterium casei LMG S-19264T (=DSM 44701T), isolated from a smear-ripened cheese.</title>
        <authorList>
            <consortium name="US DOE Joint Genome Institute (JGI-PGF)"/>
            <person name="Walter F."/>
            <person name="Albersmeier A."/>
            <person name="Kalinowski J."/>
            <person name="Ruckert C."/>
        </authorList>
    </citation>
    <scope>NUCLEOTIDE SEQUENCE</scope>
    <source>
        <strain evidence="14">CGMCC 1.15290</strain>
    </source>
</reference>
<evidence type="ECO:0000256" key="11">
    <source>
        <dbReference type="SAM" id="Phobius"/>
    </source>
</evidence>
<dbReference type="EMBL" id="BMIB01000004">
    <property type="protein sequence ID" value="GGH76948.1"/>
    <property type="molecule type" value="Genomic_DNA"/>
</dbReference>
<dbReference type="Pfam" id="PF02687">
    <property type="entry name" value="FtsX"/>
    <property type="match status" value="1"/>
</dbReference>
<sequence length="291" mass="32910">MAQFGKLSARRGKPSYIYSITGVAIVLLIMGIMGWIFLNFSQASNTFKEDIRISAYLRTLNKDSIAQIQQFISSQPFAKDVKYINKETAKEIWNKENNEDWSKFLDFNPLPESIDFYTRAQYVNNDSLKKISNTLMTAYGNQITDLQYPQNLVNSLNERASKLGVVFLVVAVVLCVIIIVSIDTTIRLAMFSNRFLIKTMQMVGATRGFIVKPMDLRAIANGLISSLIAIGILFGLIQWAETQFPQLKAIRNTQLTLILFGGMIIIGVGISLFSTHRSVMKYLKMKLDDLY</sequence>
<evidence type="ECO:0000256" key="5">
    <source>
        <dbReference type="ARBA" id="ARBA00022618"/>
    </source>
</evidence>
<evidence type="ECO:0000313" key="15">
    <source>
        <dbReference type="Proteomes" id="UP000627292"/>
    </source>
</evidence>
<evidence type="ECO:0000313" key="14">
    <source>
        <dbReference type="EMBL" id="GGH76948.1"/>
    </source>
</evidence>
<evidence type="ECO:0000256" key="9">
    <source>
        <dbReference type="ARBA" id="ARBA00023306"/>
    </source>
</evidence>
<organism evidence="14 15">
    <name type="scientific">Filimonas zeae</name>
    <dbReference type="NCBI Taxonomy" id="1737353"/>
    <lineage>
        <taxon>Bacteria</taxon>
        <taxon>Pseudomonadati</taxon>
        <taxon>Bacteroidota</taxon>
        <taxon>Chitinophagia</taxon>
        <taxon>Chitinophagales</taxon>
        <taxon>Chitinophagaceae</taxon>
        <taxon>Filimonas</taxon>
    </lineage>
</organism>
<keyword evidence="8 10" id="KW-0472">Membrane</keyword>
<feature type="transmembrane region" description="Helical" evidence="11">
    <location>
        <begin position="257"/>
        <end position="275"/>
    </location>
</feature>
<proteinExistence type="inferred from homology"/>
<dbReference type="Pfam" id="PF18075">
    <property type="entry name" value="FtsX_ECD"/>
    <property type="match status" value="1"/>
</dbReference>
<dbReference type="AlphaFoldDB" id="A0A917J191"/>
<feature type="transmembrane region" description="Helical" evidence="11">
    <location>
        <begin position="218"/>
        <end position="237"/>
    </location>
</feature>
<keyword evidence="9 10" id="KW-0131">Cell cycle</keyword>
<evidence type="ECO:0000256" key="10">
    <source>
        <dbReference type="PIRNR" id="PIRNR003097"/>
    </source>
</evidence>
<evidence type="ECO:0000256" key="3">
    <source>
        <dbReference type="ARBA" id="ARBA00021907"/>
    </source>
</evidence>
<feature type="transmembrane region" description="Helical" evidence="11">
    <location>
        <begin position="165"/>
        <end position="190"/>
    </location>
</feature>
<dbReference type="GO" id="GO:0051301">
    <property type="term" value="P:cell division"/>
    <property type="evidence" value="ECO:0007669"/>
    <property type="project" value="UniProtKB-KW"/>
</dbReference>
<evidence type="ECO:0000259" key="13">
    <source>
        <dbReference type="Pfam" id="PF18075"/>
    </source>
</evidence>
<comment type="similarity">
    <text evidence="2 10">Belongs to the ABC-4 integral membrane protein family. FtsX subfamily.</text>
</comment>